<dbReference type="GO" id="GO:0030178">
    <property type="term" value="P:negative regulation of Wnt signaling pathway"/>
    <property type="evidence" value="ECO:0007669"/>
    <property type="project" value="TreeGrafter"/>
</dbReference>
<feature type="domain" description="Thioredoxin-like fold" evidence="1">
    <location>
        <begin position="254"/>
        <end position="352"/>
    </location>
</feature>
<dbReference type="Proteomes" id="UP000039865">
    <property type="component" value="Unassembled WGS sequence"/>
</dbReference>
<dbReference type="GO" id="GO:0031397">
    <property type="term" value="P:negative regulation of protein ubiquitination"/>
    <property type="evidence" value="ECO:0007669"/>
    <property type="project" value="TreeGrafter"/>
</dbReference>
<dbReference type="SUPFAM" id="SSF52833">
    <property type="entry name" value="Thioredoxin-like"/>
    <property type="match status" value="1"/>
</dbReference>
<dbReference type="InterPro" id="IPR012336">
    <property type="entry name" value="Thioredoxin-like_fold"/>
</dbReference>
<dbReference type="AlphaFoldDB" id="A0A078B7U8"/>
<protein>
    <recommendedName>
        <fullName evidence="1">Thioredoxin-like fold domain-containing protein</fullName>
    </recommendedName>
</protein>
<proteinExistence type="predicted"/>
<dbReference type="OrthoDB" id="189920at2759"/>
<dbReference type="InParanoid" id="A0A078B7U8"/>
<dbReference type="Pfam" id="PF13905">
    <property type="entry name" value="Thioredoxin_8"/>
    <property type="match status" value="1"/>
</dbReference>
<evidence type="ECO:0000313" key="3">
    <source>
        <dbReference type="Proteomes" id="UP000039865"/>
    </source>
</evidence>
<dbReference type="Gene3D" id="3.40.30.10">
    <property type="entry name" value="Glutaredoxin"/>
    <property type="match status" value="1"/>
</dbReference>
<sequence>MKNKDEFKHQLQQLYQRDPKFFDSVQAIINGKSQKKQDEKTIKDEITQKLQNLNHQIQESPQGFANMLLQVTDTQTTNIDPFSALYGDQDENVNLLLDHNSVNQIGGSSFYNINSDEFEFGDQFQKQAFSLALQILNDQRLTETQKTIKLKLVEYQSILQNDNFLEEFFEFSKQLEQYDIKYVKIVIDQILQEILMISPIHYNEAAIHICSMSYFKDICELILGIEEQYWYHLHKYEGIIVQVKGIIESCKEFIIFFFGANWSVQCQKLGPKVRELITHFNDDQQKNIVAIYLSNDEDEEELQKFYGNFLKPFNDSMDGYHFPFNDPRIMKIREQCKIDCVPVIMVFDKNMDLITADGASDIQNLHPEICRFVWVQMMRQNKDQ</sequence>
<accession>A0A078B7U8</accession>
<dbReference type="InterPro" id="IPR036249">
    <property type="entry name" value="Thioredoxin-like_sf"/>
</dbReference>
<dbReference type="PANTHER" id="PTHR46472:SF1">
    <property type="entry name" value="NUCLEOREDOXIN"/>
    <property type="match status" value="1"/>
</dbReference>
<evidence type="ECO:0000313" key="2">
    <source>
        <dbReference type="EMBL" id="CDW89362.1"/>
    </source>
</evidence>
<dbReference type="PANTHER" id="PTHR46472">
    <property type="entry name" value="NUCLEOREDOXIN"/>
    <property type="match status" value="1"/>
</dbReference>
<dbReference type="GO" id="GO:0004791">
    <property type="term" value="F:thioredoxin-disulfide reductase (NADPH) activity"/>
    <property type="evidence" value="ECO:0007669"/>
    <property type="project" value="TreeGrafter"/>
</dbReference>
<organism evidence="2 3">
    <name type="scientific">Stylonychia lemnae</name>
    <name type="common">Ciliate</name>
    <dbReference type="NCBI Taxonomy" id="5949"/>
    <lineage>
        <taxon>Eukaryota</taxon>
        <taxon>Sar</taxon>
        <taxon>Alveolata</taxon>
        <taxon>Ciliophora</taxon>
        <taxon>Intramacronucleata</taxon>
        <taxon>Spirotrichea</taxon>
        <taxon>Stichotrichia</taxon>
        <taxon>Sporadotrichida</taxon>
        <taxon>Oxytrichidae</taxon>
        <taxon>Stylonychinae</taxon>
        <taxon>Stylonychia</taxon>
    </lineage>
</organism>
<name>A0A078B7U8_STYLE</name>
<reference evidence="2 3" key="1">
    <citation type="submission" date="2014-06" db="EMBL/GenBank/DDBJ databases">
        <authorList>
            <person name="Swart Estienne"/>
        </authorList>
    </citation>
    <scope>NUCLEOTIDE SEQUENCE [LARGE SCALE GENOMIC DNA]</scope>
    <source>
        <strain evidence="2 3">130c</strain>
    </source>
</reference>
<dbReference type="EMBL" id="CCKQ01017466">
    <property type="protein sequence ID" value="CDW89362.1"/>
    <property type="molecule type" value="Genomic_DNA"/>
</dbReference>
<evidence type="ECO:0000259" key="1">
    <source>
        <dbReference type="Pfam" id="PF13905"/>
    </source>
</evidence>
<gene>
    <name evidence="2" type="primary">Contig1405.g1541</name>
    <name evidence="2" type="ORF">STYLEM_18494</name>
</gene>
<dbReference type="GO" id="GO:0005634">
    <property type="term" value="C:nucleus"/>
    <property type="evidence" value="ECO:0007669"/>
    <property type="project" value="TreeGrafter"/>
</dbReference>
<keyword evidence="3" id="KW-1185">Reference proteome</keyword>